<feature type="compositionally biased region" description="Basic and acidic residues" evidence="1">
    <location>
        <begin position="164"/>
        <end position="174"/>
    </location>
</feature>
<evidence type="ECO:0000313" key="3">
    <source>
        <dbReference type="Proteomes" id="UP000034805"/>
    </source>
</evidence>
<feature type="region of interest" description="Disordered" evidence="1">
    <location>
        <begin position="120"/>
        <end position="174"/>
    </location>
</feature>
<evidence type="ECO:0000313" key="2">
    <source>
        <dbReference type="EMBL" id="KPP60728.1"/>
    </source>
</evidence>
<organism evidence="2 3">
    <name type="scientific">Scleropages formosus</name>
    <name type="common">Asian bonytongue</name>
    <name type="synonym">Osteoglossum formosum</name>
    <dbReference type="NCBI Taxonomy" id="113540"/>
    <lineage>
        <taxon>Eukaryota</taxon>
        <taxon>Metazoa</taxon>
        <taxon>Chordata</taxon>
        <taxon>Craniata</taxon>
        <taxon>Vertebrata</taxon>
        <taxon>Euteleostomi</taxon>
        <taxon>Actinopterygii</taxon>
        <taxon>Neopterygii</taxon>
        <taxon>Teleostei</taxon>
        <taxon>Osteoglossocephala</taxon>
        <taxon>Osteoglossomorpha</taxon>
        <taxon>Osteoglossiformes</taxon>
        <taxon>Osteoglossidae</taxon>
        <taxon>Scleropages</taxon>
    </lineage>
</organism>
<feature type="compositionally biased region" description="Pro residues" evidence="1">
    <location>
        <begin position="147"/>
        <end position="161"/>
    </location>
</feature>
<dbReference type="Proteomes" id="UP000034805">
    <property type="component" value="Unassembled WGS sequence"/>
</dbReference>
<evidence type="ECO:0008006" key="4">
    <source>
        <dbReference type="Google" id="ProtNLM"/>
    </source>
</evidence>
<accession>A0A0P7UMA8</accession>
<reference evidence="2 3" key="1">
    <citation type="submission" date="2015-08" db="EMBL/GenBank/DDBJ databases">
        <title>The genome of the Asian arowana (Scleropages formosus).</title>
        <authorList>
            <person name="Tan M.H."/>
            <person name="Gan H.M."/>
            <person name="Croft L.J."/>
            <person name="Austin C.M."/>
        </authorList>
    </citation>
    <scope>NUCLEOTIDE SEQUENCE [LARGE SCALE GENOMIC DNA]</scope>
    <source>
        <strain evidence="2">Aro1</strain>
    </source>
</reference>
<evidence type="ECO:0000256" key="1">
    <source>
        <dbReference type="SAM" id="MobiDB-lite"/>
    </source>
</evidence>
<sequence>MFAVVVRQGRAASPLLPLTSALCPLSPAGWKVAVPCQNRAVPIDPVTLTFLSFRAFLLAFAPRDSAWLLTFCRYGQLQLRPHRGLLEDGPGWIFHFSVFPVDSPEVEDFDSIVSCSEKLNHPTASRPRVTDRRPRSQTSSTSESKLPVPPKPAVPPSPWGPSEPRSRSEPPTLEELRTQLRDLRATLEQMKMQHKKEIKQLMNELDEEKKIRLSLQVEVEHIKKVLSK</sequence>
<comment type="caution">
    <text evidence="2">The sequence shown here is derived from an EMBL/GenBank/DDBJ whole genome shotgun (WGS) entry which is preliminary data.</text>
</comment>
<dbReference type="EMBL" id="JARO02010394">
    <property type="protein sequence ID" value="KPP60728.1"/>
    <property type="molecule type" value="Genomic_DNA"/>
</dbReference>
<gene>
    <name evidence="2" type="ORF">Z043_121245</name>
</gene>
<proteinExistence type="predicted"/>
<dbReference type="AlphaFoldDB" id="A0A0P7UMA8"/>
<protein>
    <recommendedName>
        <fullName evidence="4">SH3 domain-containing kinase-binding protein 1-like</fullName>
    </recommendedName>
</protein>
<name>A0A0P7UMA8_SCLFO</name>